<feature type="coiled-coil region" evidence="1">
    <location>
        <begin position="431"/>
        <end position="553"/>
    </location>
</feature>
<dbReference type="AlphaFoldDB" id="A0AA88SSQ5"/>
<accession>A0AA88SSQ5</accession>
<reference evidence="2" key="1">
    <citation type="submission" date="2023-07" db="EMBL/GenBank/DDBJ databases">
        <title>Chromosome-level Genome Assembly of Striped Snakehead (Channa striata).</title>
        <authorList>
            <person name="Liu H."/>
        </authorList>
    </citation>
    <scope>NUCLEOTIDE SEQUENCE</scope>
    <source>
        <strain evidence="2">Gz</strain>
        <tissue evidence="2">Muscle</tissue>
    </source>
</reference>
<proteinExistence type="predicted"/>
<dbReference type="EMBL" id="JAUPFM010000008">
    <property type="protein sequence ID" value="KAK2844003.1"/>
    <property type="molecule type" value="Genomic_DNA"/>
</dbReference>
<evidence type="ECO:0000313" key="3">
    <source>
        <dbReference type="Proteomes" id="UP001187415"/>
    </source>
</evidence>
<evidence type="ECO:0000256" key="1">
    <source>
        <dbReference type="SAM" id="Coils"/>
    </source>
</evidence>
<sequence>MNLDVTQSLAGTNPSSMPKLRAELERAKKNEQLLLEENNKLKKSISQFYDAERIWKKQQAGYNQLKQKESDFLSRYEKVKYELEQTRLQLKAEQDKHQGTKDGYSVNEERLVKELGQVKSKLQIEQSQKKDYSSQVEQLKKQMKQLKIELQHEKDNKESEQMRFKKLHEKLQDKQNDIIFASEKIYDYREKIGKLKDKAKGLTSVIEASNKTITEQMRQFEVKNRQHEHTKKILNNKINQLQSNLKWERRKFKIKMRDFEEKMKRQEKLINEHKKQITAQQIKVCELTADKERLKSRIEELSYLINKKEQNLVEINIEKSTLIVDLEKQENEVDKLHKITEHLEILKNGCIFNENKLQAELREESKKSSEKDEVIVDLRKEITDSEHKQRLQIIRARQVEAEKNACASRLRKAKKIIVAEQERNQNLSYQIEFERAKIPAMDAKLEKLKRDYNFIVMQLETENSQLEKQRHTLITSLSSAEKDQTHVKDLLVKLQADKEKLDKKLKLYEELVLHLKQTINLQEAVKVTQENTIKKYLDDIASLRLEKKELEQNFYISEKWTSRLAAQVTGKLGQLKTRDRRTFLRCIRTVPNRSKYNILLQEKDQEIKKLKDMLARRPDDSITKLSLCRWNNRKLKEQIQSSQGLLGAYVAINDKLKNKNQTLMDDLRKSVSANVPKVTHLPPISAKPQPPPSELIPTEQSRAGHLWRWRQTHFPSGFTTHKDVDLDIKGCQSVLLPRIALCKN</sequence>
<comment type="caution">
    <text evidence="2">The sequence shown here is derived from an EMBL/GenBank/DDBJ whole genome shotgun (WGS) entry which is preliminary data.</text>
</comment>
<feature type="coiled-coil region" evidence="1">
    <location>
        <begin position="217"/>
        <end position="346"/>
    </location>
</feature>
<protein>
    <submittedName>
        <fullName evidence="2">Uncharacterized protein</fullName>
    </submittedName>
</protein>
<keyword evidence="1" id="KW-0175">Coiled coil</keyword>
<evidence type="ECO:0000313" key="2">
    <source>
        <dbReference type="EMBL" id="KAK2844003.1"/>
    </source>
</evidence>
<feature type="coiled-coil region" evidence="1">
    <location>
        <begin position="122"/>
        <end position="177"/>
    </location>
</feature>
<organism evidence="2 3">
    <name type="scientific">Channa striata</name>
    <name type="common">Snakehead murrel</name>
    <name type="synonym">Ophicephalus striatus</name>
    <dbReference type="NCBI Taxonomy" id="64152"/>
    <lineage>
        <taxon>Eukaryota</taxon>
        <taxon>Metazoa</taxon>
        <taxon>Chordata</taxon>
        <taxon>Craniata</taxon>
        <taxon>Vertebrata</taxon>
        <taxon>Euteleostomi</taxon>
        <taxon>Actinopterygii</taxon>
        <taxon>Neopterygii</taxon>
        <taxon>Teleostei</taxon>
        <taxon>Neoteleostei</taxon>
        <taxon>Acanthomorphata</taxon>
        <taxon>Anabantaria</taxon>
        <taxon>Anabantiformes</taxon>
        <taxon>Channoidei</taxon>
        <taxon>Channidae</taxon>
        <taxon>Channa</taxon>
    </lineage>
</organism>
<name>A0AA88SSQ5_CHASR</name>
<keyword evidence="3" id="KW-1185">Reference proteome</keyword>
<feature type="coiled-coil region" evidence="1">
    <location>
        <begin position="17"/>
        <end position="44"/>
    </location>
</feature>
<gene>
    <name evidence="2" type="ORF">Q5P01_010662</name>
</gene>
<dbReference type="Proteomes" id="UP001187415">
    <property type="component" value="Unassembled WGS sequence"/>
</dbReference>